<dbReference type="Pfam" id="PF06985">
    <property type="entry name" value="HET"/>
    <property type="match status" value="1"/>
</dbReference>
<gene>
    <name evidence="3" type="ORF">PVAG01_08320</name>
</gene>
<dbReference type="PANTHER" id="PTHR10622:SF10">
    <property type="entry name" value="HET DOMAIN-CONTAINING PROTEIN"/>
    <property type="match status" value="1"/>
</dbReference>
<feature type="domain" description="Heterokaryon incompatibility" evidence="1">
    <location>
        <begin position="29"/>
        <end position="119"/>
    </location>
</feature>
<dbReference type="Proteomes" id="UP001629113">
    <property type="component" value="Unassembled WGS sequence"/>
</dbReference>
<dbReference type="Pfam" id="PF26640">
    <property type="entry name" value="DUF8212"/>
    <property type="match status" value="1"/>
</dbReference>
<comment type="caution">
    <text evidence="3">The sequence shown here is derived from an EMBL/GenBank/DDBJ whole genome shotgun (WGS) entry which is preliminary data.</text>
</comment>
<dbReference type="PANTHER" id="PTHR10622">
    <property type="entry name" value="HET DOMAIN-CONTAINING PROTEIN"/>
    <property type="match status" value="1"/>
</dbReference>
<sequence length="585" mass="66587">MRLIHCSRGLAESTLVRLVEFKPFETPPYVILSHTWGQDEDEVSFEDFANRCAEKRKSYPIIGCARQALSDGFEYVWIDTCCINKSSSSELSEAINSMYAWYKRSEVCYAYLDDVSSEKDISLPGGEAALSRSRWFTRGWTLQELLAPAYVVFFDAQWVEIGSKGSLSREISSITNIDTRALIRRGDQNFCIATKMSWAARRVTTREEDRAYSLLGIFGVHMPTIYGEGSNAFIRLQLEILKTSNDQSIFAWDYFSQVPQQLYSMLADSPDYFIAASPFESMGQDEFAEAFEIPTPKADYAMTNAGLNIQLPLVRLSSIVGEDMFLGYLACVFGDRRWKTWIYLKLLKDTSTPTLKTRTQFRSGTFVRTNVGGHTLRYGSDSLDIRASSLSVENIFIVGRNRLQLGSSEKPPQHSYKFVVSIPDSSDFTALTHQPWYVWTVFPKAIDPRVPSDLPWYSRHLSNQAVLRVNPQEGSTYGNIIYHNSNTGESFAAVMGVYNDVPWSDIIFLPRRDTLAAKSFDNYFACRETFSKYDLEDGQYGHRQLEGLDWVKAQSEDPPRTLVMTMRESSVVEDTITYLVRVKIT</sequence>
<dbReference type="InterPro" id="IPR015926">
    <property type="entry name" value="Cytolysin/lectin"/>
</dbReference>
<organism evidence="3 4">
    <name type="scientific">Phlyctema vagabunda</name>
    <dbReference type="NCBI Taxonomy" id="108571"/>
    <lineage>
        <taxon>Eukaryota</taxon>
        <taxon>Fungi</taxon>
        <taxon>Dikarya</taxon>
        <taxon>Ascomycota</taxon>
        <taxon>Pezizomycotina</taxon>
        <taxon>Leotiomycetes</taxon>
        <taxon>Helotiales</taxon>
        <taxon>Dermateaceae</taxon>
        <taxon>Phlyctema</taxon>
    </lineage>
</organism>
<feature type="domain" description="DUF8212" evidence="2">
    <location>
        <begin position="231"/>
        <end position="260"/>
    </location>
</feature>
<keyword evidence="4" id="KW-1185">Reference proteome</keyword>
<accession>A0ABR4P934</accession>
<evidence type="ECO:0000259" key="1">
    <source>
        <dbReference type="Pfam" id="PF06985"/>
    </source>
</evidence>
<evidence type="ECO:0000313" key="4">
    <source>
        <dbReference type="Proteomes" id="UP001629113"/>
    </source>
</evidence>
<dbReference type="SUPFAM" id="SSF63724">
    <property type="entry name" value="Cytolysin/lectin"/>
    <property type="match status" value="1"/>
</dbReference>
<proteinExistence type="predicted"/>
<dbReference type="EMBL" id="JBFCZG010000007">
    <property type="protein sequence ID" value="KAL3419822.1"/>
    <property type="molecule type" value="Genomic_DNA"/>
</dbReference>
<name>A0ABR4P934_9HELO</name>
<evidence type="ECO:0000259" key="2">
    <source>
        <dbReference type="Pfam" id="PF26640"/>
    </source>
</evidence>
<reference evidence="3 4" key="1">
    <citation type="submission" date="2024-06" db="EMBL/GenBank/DDBJ databases">
        <title>Complete genome of Phlyctema vagabunda strain 19-DSS-EL-015.</title>
        <authorList>
            <person name="Fiorenzani C."/>
        </authorList>
    </citation>
    <scope>NUCLEOTIDE SEQUENCE [LARGE SCALE GENOMIC DNA]</scope>
    <source>
        <strain evidence="3 4">19-DSS-EL-015</strain>
    </source>
</reference>
<dbReference type="InterPro" id="IPR010730">
    <property type="entry name" value="HET"/>
</dbReference>
<dbReference type="InterPro" id="IPR058525">
    <property type="entry name" value="DUF8212"/>
</dbReference>
<evidence type="ECO:0000313" key="3">
    <source>
        <dbReference type="EMBL" id="KAL3419822.1"/>
    </source>
</evidence>
<protein>
    <submittedName>
        <fullName evidence="3">HET domain-containing protein</fullName>
    </submittedName>
</protein>